<proteinExistence type="predicted"/>
<reference evidence="2" key="1">
    <citation type="submission" date="2018-02" db="EMBL/GenBank/DDBJ databases">
        <authorList>
            <person name="Blom J."/>
        </authorList>
    </citation>
    <scope>NUCLEOTIDE SEQUENCE [LARGE SCALE GENOMIC DNA]</scope>
    <source>
        <strain evidence="2">CFBP 6110</strain>
        <plasmid evidence="2">pp2</plasmid>
    </source>
</reference>
<dbReference type="Proteomes" id="UP000305348">
    <property type="component" value="Plasmid PP2"/>
</dbReference>
<dbReference type="EMBL" id="LT985211">
    <property type="protein sequence ID" value="SPD89455.1"/>
    <property type="molecule type" value="Genomic_DNA"/>
</dbReference>
<geneLocation type="plasmid" evidence="1">
    <name>PP2</name>
</geneLocation>
<evidence type="ECO:0000313" key="2">
    <source>
        <dbReference type="Proteomes" id="UP000305348"/>
    </source>
</evidence>
<evidence type="ECO:0000313" key="1">
    <source>
        <dbReference type="EMBL" id="SPD89455.1"/>
    </source>
</evidence>
<sequence length="83" mass="9174">MPNEKGLILSSEGPKILQQGHRRALDQGSASDICLSRQVLRPNTFYLADTDTRQPRSLCNATPAAFKGNDLFMHFSIRLASSI</sequence>
<gene>
    <name evidence="1" type="ORF">PSCFBP6110_P200037</name>
</gene>
<keyword evidence="1" id="KW-0614">Plasmid</keyword>
<name>A0A330K396_PSESX</name>
<dbReference type="AlphaFoldDB" id="A0A330K396"/>
<protein>
    <submittedName>
        <fullName evidence="1">Uncharacterized protein</fullName>
    </submittedName>
</protein>
<accession>A0A330K396</accession>
<organism evidence="1 2">
    <name type="scientific">Pseudomonas syringae pv. cerasicola</name>
    <dbReference type="NCBI Taxonomy" id="264451"/>
    <lineage>
        <taxon>Bacteria</taxon>
        <taxon>Pseudomonadati</taxon>
        <taxon>Pseudomonadota</taxon>
        <taxon>Gammaproteobacteria</taxon>
        <taxon>Pseudomonadales</taxon>
        <taxon>Pseudomonadaceae</taxon>
        <taxon>Pseudomonas</taxon>
        <taxon>Pseudomonas syringae</taxon>
    </lineage>
</organism>